<dbReference type="EMBL" id="PDNA01000229">
    <property type="protein sequence ID" value="PGH02023.1"/>
    <property type="molecule type" value="Genomic_DNA"/>
</dbReference>
<proteinExistence type="inferred from homology"/>
<evidence type="ECO:0000256" key="2">
    <source>
        <dbReference type="ARBA" id="ARBA00022857"/>
    </source>
</evidence>
<dbReference type="Gene3D" id="3.90.25.10">
    <property type="entry name" value="UDP-galactose 4-epimerase, domain 1"/>
    <property type="match status" value="1"/>
</dbReference>
<feature type="domain" description="NmrA-like" evidence="3">
    <location>
        <begin position="4"/>
        <end position="305"/>
    </location>
</feature>
<evidence type="ECO:0000313" key="5">
    <source>
        <dbReference type="Proteomes" id="UP000224634"/>
    </source>
</evidence>
<keyword evidence="2" id="KW-0521">NADP</keyword>
<evidence type="ECO:0000313" key="4">
    <source>
        <dbReference type="EMBL" id="PGH02023.1"/>
    </source>
</evidence>
<reference evidence="4 5" key="1">
    <citation type="submission" date="2017-10" db="EMBL/GenBank/DDBJ databases">
        <title>Comparative genomics in systemic dimorphic fungi from Ajellomycetaceae.</title>
        <authorList>
            <person name="Munoz J.F."/>
            <person name="Mcewen J.G."/>
            <person name="Clay O.K."/>
            <person name="Cuomo C.A."/>
        </authorList>
    </citation>
    <scope>NUCLEOTIDE SEQUENCE [LARGE SCALE GENOMIC DNA]</scope>
    <source>
        <strain evidence="4 5">UAMH7299</strain>
    </source>
</reference>
<evidence type="ECO:0000259" key="3">
    <source>
        <dbReference type="Pfam" id="PF05368"/>
    </source>
</evidence>
<dbReference type="Gene3D" id="3.40.50.720">
    <property type="entry name" value="NAD(P)-binding Rossmann-like Domain"/>
    <property type="match status" value="1"/>
</dbReference>
<dbReference type="Proteomes" id="UP000224634">
    <property type="component" value="Unassembled WGS sequence"/>
</dbReference>
<comment type="caution">
    <text evidence="4">The sequence shown here is derived from an EMBL/GenBank/DDBJ whole genome shotgun (WGS) entry which is preliminary data.</text>
</comment>
<comment type="similarity">
    <text evidence="1">Belongs to the NmrA-type oxidoreductase family.</text>
</comment>
<dbReference type="InterPro" id="IPR008030">
    <property type="entry name" value="NmrA-like"/>
</dbReference>
<organism evidence="4 5">
    <name type="scientific">Polytolypa hystricis (strain UAMH7299)</name>
    <dbReference type="NCBI Taxonomy" id="1447883"/>
    <lineage>
        <taxon>Eukaryota</taxon>
        <taxon>Fungi</taxon>
        <taxon>Dikarya</taxon>
        <taxon>Ascomycota</taxon>
        <taxon>Pezizomycotina</taxon>
        <taxon>Eurotiomycetes</taxon>
        <taxon>Eurotiomycetidae</taxon>
        <taxon>Onygenales</taxon>
        <taxon>Onygenales incertae sedis</taxon>
        <taxon>Polytolypa</taxon>
    </lineage>
</organism>
<dbReference type="SUPFAM" id="SSF51735">
    <property type="entry name" value="NAD(P)-binding Rossmann-fold domains"/>
    <property type="match status" value="1"/>
</dbReference>
<dbReference type="PANTHER" id="PTHR42748">
    <property type="entry name" value="NITROGEN METABOLITE REPRESSION PROTEIN NMRA FAMILY MEMBER"/>
    <property type="match status" value="1"/>
</dbReference>
<protein>
    <recommendedName>
        <fullName evidence="3">NmrA-like domain-containing protein</fullName>
    </recommendedName>
</protein>
<dbReference type="STRING" id="1447883.A0A2B7WZN1"/>
<dbReference type="CDD" id="cd05251">
    <property type="entry name" value="NmrA_like_SDR_a"/>
    <property type="match status" value="1"/>
</dbReference>
<dbReference type="InterPro" id="IPR036291">
    <property type="entry name" value="NAD(P)-bd_dom_sf"/>
</dbReference>
<dbReference type="GO" id="GO:0005634">
    <property type="term" value="C:nucleus"/>
    <property type="evidence" value="ECO:0007669"/>
    <property type="project" value="TreeGrafter"/>
</dbReference>
<gene>
    <name evidence="4" type="ORF">AJ80_08917</name>
</gene>
<dbReference type="AlphaFoldDB" id="A0A2B7WZN1"/>
<accession>A0A2B7WZN1</accession>
<sequence>MAGKRLLVVFGATGKQGGSVIKSVLADANTAAQFSIRAITRDPSKPAAQELSAQGVELAQADLNNKDSLLKALSGAHSVFAVTNFWETAKPEHEIQQGKNIADAAKDAGVRHLIWSSLLNITTLSKGKLDKVAHFDSKADVEEYIREIEIPATFFMPGFYMSNIPNQSLNNRQGAYNFALPIPTDSPIPLFDTARDTGKFVKGILLNRGKLLGARILGATAYYTPQQIIEEFQQVKPQEGSGGRAIQVPEVAFKGVLAAKGLPEHLQDELLQNMLLMPQFGYFGGANLNESHSILAEPATTWKEFVEQEPSWANLK</sequence>
<dbReference type="InterPro" id="IPR051164">
    <property type="entry name" value="NmrA-like_oxidored"/>
</dbReference>
<dbReference type="Pfam" id="PF05368">
    <property type="entry name" value="NmrA"/>
    <property type="match status" value="1"/>
</dbReference>
<evidence type="ECO:0000256" key="1">
    <source>
        <dbReference type="ARBA" id="ARBA00006328"/>
    </source>
</evidence>
<dbReference type="OrthoDB" id="3358371at2759"/>
<keyword evidence="5" id="KW-1185">Reference proteome</keyword>
<name>A0A2B7WZN1_POLH7</name>
<dbReference type="PANTHER" id="PTHR42748:SF31">
    <property type="entry name" value="NMRA-LIKE DOMAIN-CONTAINING PROTEIN-RELATED"/>
    <property type="match status" value="1"/>
</dbReference>